<dbReference type="HOGENOM" id="CLU_879257_0_0_10"/>
<gene>
    <name evidence="2" type="ORF">FAES_3657</name>
</gene>
<evidence type="ECO:0000313" key="3">
    <source>
        <dbReference type="Proteomes" id="UP000011058"/>
    </source>
</evidence>
<dbReference type="Proteomes" id="UP000011058">
    <property type="component" value="Chromosome"/>
</dbReference>
<organism evidence="2 3">
    <name type="scientific">Fibrella aestuarina BUZ 2</name>
    <dbReference type="NCBI Taxonomy" id="1166018"/>
    <lineage>
        <taxon>Bacteria</taxon>
        <taxon>Pseudomonadati</taxon>
        <taxon>Bacteroidota</taxon>
        <taxon>Cytophagia</taxon>
        <taxon>Cytophagales</taxon>
        <taxon>Spirosomataceae</taxon>
        <taxon>Fibrella</taxon>
    </lineage>
</organism>
<name>I0KC11_9BACT</name>
<dbReference type="KEGG" id="fae:FAES_3657"/>
<proteinExistence type="predicted"/>
<sequence length="316" mass="36462">MTRTTPIVETCRVCGCHDSMACMHEEYGPCAWDRENRTKEGPICTACSSKLTDVERPWLAPRWWVEWDRGGPRQAGENPRRFENSVRAVDEAQARQLITERFTFDQGREVFVRSVERVPNFIARTTPGLYLTWWEDVAVQRALDCLTEPDNRDLDTLAETLEDDYREAVDRDGESGPRAGTITYSLTHDVPGLIIRGKDKRTLMRITLEQIPQTATIGEPYNPIWRCDWCKQTFDPRDVGQQLTTQDPRLEKGFGMVCVTCSKDPDYIRDTNDFLNEEAIEQSRDEAQWRAYRNGWPIVDNPAEQSASNEKHSHED</sequence>
<evidence type="ECO:0000256" key="1">
    <source>
        <dbReference type="SAM" id="MobiDB-lite"/>
    </source>
</evidence>
<dbReference type="OrthoDB" id="9034828at2"/>
<protein>
    <submittedName>
        <fullName evidence="2">Uncharacterized protein</fullName>
    </submittedName>
</protein>
<accession>I0KC11</accession>
<feature type="region of interest" description="Disordered" evidence="1">
    <location>
        <begin position="297"/>
        <end position="316"/>
    </location>
</feature>
<dbReference type="AlphaFoldDB" id="I0KC11"/>
<dbReference type="EMBL" id="HE796683">
    <property type="protein sequence ID" value="CCH01664.1"/>
    <property type="molecule type" value="Genomic_DNA"/>
</dbReference>
<dbReference type="RefSeq" id="WP_015332763.1">
    <property type="nucleotide sequence ID" value="NC_020054.1"/>
</dbReference>
<reference evidence="2 3" key="1">
    <citation type="journal article" date="2012" name="J. Bacteriol.">
        <title>Genome Sequence of Fibrella aestuarina BUZ 2T, a Filamentous Marine Bacterium.</title>
        <authorList>
            <person name="Filippini M."/>
            <person name="Qi W."/>
            <person name="Blom J."/>
            <person name="Goesmann A."/>
            <person name="Smits T.H."/>
            <person name="Bagheri H.C."/>
        </authorList>
    </citation>
    <scope>NUCLEOTIDE SEQUENCE [LARGE SCALE GENOMIC DNA]</scope>
    <source>
        <strain evidence="3">BUZ 2T</strain>
    </source>
</reference>
<dbReference type="STRING" id="1166018.FAES_3657"/>
<keyword evidence="3" id="KW-1185">Reference proteome</keyword>
<evidence type="ECO:0000313" key="2">
    <source>
        <dbReference type="EMBL" id="CCH01664.1"/>
    </source>
</evidence>